<dbReference type="Proteomes" id="UP000219564">
    <property type="component" value="Unassembled WGS sequence"/>
</dbReference>
<dbReference type="AlphaFoldDB" id="A0AAX2HBF1"/>
<reference evidence="2 3" key="1">
    <citation type="submission" date="2017-08" db="EMBL/GenBank/DDBJ databases">
        <authorList>
            <person name="Chaillou S."/>
        </authorList>
    </citation>
    <scope>NUCLEOTIDE SEQUENCE [LARGE SCALE GENOMIC DNA]</scope>
    <source>
        <strain evidence="2 3">MFPA15A1205</strain>
    </source>
</reference>
<evidence type="ECO:0000256" key="1">
    <source>
        <dbReference type="SAM" id="MobiDB-lite"/>
    </source>
</evidence>
<dbReference type="EMBL" id="OBKZ01000029">
    <property type="protein sequence ID" value="SOB53490.1"/>
    <property type="molecule type" value="Genomic_DNA"/>
</dbReference>
<evidence type="ECO:0000313" key="3">
    <source>
        <dbReference type="Proteomes" id="UP000219564"/>
    </source>
</evidence>
<accession>A0AAX2HBF1</accession>
<proteinExistence type="predicted"/>
<sequence>MTGDLRKTLTPHDQRSLLKQSELLKRMLSPKLGSVPVSGQAASLATRDMRPEGTNAYVTPSDVAPGGLGTAP</sequence>
<evidence type="ECO:0000313" key="2">
    <source>
        <dbReference type="EMBL" id="SOB53490.1"/>
    </source>
</evidence>
<feature type="region of interest" description="Disordered" evidence="1">
    <location>
        <begin position="33"/>
        <end position="72"/>
    </location>
</feature>
<organism evidence="2 3">
    <name type="scientific">Pseudomonas lundensis</name>
    <dbReference type="NCBI Taxonomy" id="86185"/>
    <lineage>
        <taxon>Bacteria</taxon>
        <taxon>Pseudomonadati</taxon>
        <taxon>Pseudomonadota</taxon>
        <taxon>Gammaproteobacteria</taxon>
        <taxon>Pseudomonadales</taxon>
        <taxon>Pseudomonadaceae</taxon>
        <taxon>Pseudomonas</taxon>
    </lineage>
</organism>
<comment type="caution">
    <text evidence="2">The sequence shown here is derived from an EMBL/GenBank/DDBJ whole genome shotgun (WGS) entry which is preliminary data.</text>
</comment>
<gene>
    <name evidence="2" type="ORF">PLUA15_350060</name>
</gene>
<protein>
    <submittedName>
        <fullName evidence="2">Uncharacterized protein</fullName>
    </submittedName>
</protein>
<name>A0AAX2HBF1_9PSED</name>